<dbReference type="STRING" id="693986.MOC_0425"/>
<gene>
    <name evidence="2" type="ORF">MOC_0425</name>
</gene>
<dbReference type="GO" id="GO:0051920">
    <property type="term" value="F:peroxiredoxin activity"/>
    <property type="evidence" value="ECO:0007669"/>
    <property type="project" value="InterPro"/>
</dbReference>
<name>A0A089NNS5_9HYPH</name>
<feature type="domain" description="Carboxymuconolactone decarboxylase-like" evidence="1">
    <location>
        <begin position="53"/>
        <end position="135"/>
    </location>
</feature>
<dbReference type="PANTHER" id="PTHR34846">
    <property type="entry name" value="4-CARBOXYMUCONOLACTONE DECARBOXYLASE FAMILY PROTEIN (AFU_ORTHOLOGUE AFUA_6G11590)"/>
    <property type="match status" value="1"/>
</dbReference>
<dbReference type="eggNOG" id="COG2128">
    <property type="taxonomic scope" value="Bacteria"/>
</dbReference>
<accession>A0A089NNS5</accession>
<evidence type="ECO:0000313" key="2">
    <source>
        <dbReference type="EMBL" id="AIQ88180.1"/>
    </source>
</evidence>
<sequence length="193" mass="20530">MRLPPIPPSEFNDEQRDLYDTLRAGIAKQFQGFQTARADGALLGAFNPWLHEPRIGRAVWELTEAVSACGALPDNARQVAILATGARFKAAFELYAHVRIARDKGLAPDEIATITAGQRPADLSPDEAAVYDAATALNAGGVLPGPVYARVQTAFGPRGIAELIHTVGLYAMVCTTLNGFDVPIPGQQVDPAP</sequence>
<dbReference type="PANTHER" id="PTHR34846:SF11">
    <property type="entry name" value="4-CARBOXYMUCONOLACTONE DECARBOXYLASE FAMILY PROTEIN (AFU_ORTHOLOGUE AFUA_6G11590)"/>
    <property type="match status" value="1"/>
</dbReference>
<dbReference type="Pfam" id="PF02627">
    <property type="entry name" value="CMD"/>
    <property type="match status" value="1"/>
</dbReference>
<evidence type="ECO:0000259" key="1">
    <source>
        <dbReference type="Pfam" id="PF02627"/>
    </source>
</evidence>
<proteinExistence type="predicted"/>
<dbReference type="RefSeq" id="WP_043755349.1">
    <property type="nucleotide sequence ID" value="NZ_CP003811.1"/>
</dbReference>
<evidence type="ECO:0000313" key="3">
    <source>
        <dbReference type="Proteomes" id="UP000029492"/>
    </source>
</evidence>
<reference evidence="2 3" key="1">
    <citation type="journal article" date="2014" name="PLoS ONE">
        <title>Genome Information of Methylobacterium oryzae, a Plant-Probiotic Methylotroph in the Phyllosphere.</title>
        <authorList>
            <person name="Kwak M.J."/>
            <person name="Jeong H."/>
            <person name="Madhaiyan M."/>
            <person name="Lee Y."/>
            <person name="Sa T.M."/>
            <person name="Oh T.K."/>
            <person name="Kim J.F."/>
        </authorList>
    </citation>
    <scope>NUCLEOTIDE SEQUENCE [LARGE SCALE GENOMIC DNA]</scope>
    <source>
        <strain evidence="2 3">CBMB20</strain>
    </source>
</reference>
<organism evidence="2 3">
    <name type="scientific">Methylobacterium oryzae CBMB20</name>
    <dbReference type="NCBI Taxonomy" id="693986"/>
    <lineage>
        <taxon>Bacteria</taxon>
        <taxon>Pseudomonadati</taxon>
        <taxon>Pseudomonadota</taxon>
        <taxon>Alphaproteobacteria</taxon>
        <taxon>Hyphomicrobiales</taxon>
        <taxon>Methylobacteriaceae</taxon>
        <taxon>Methylobacterium</taxon>
    </lineage>
</organism>
<dbReference type="EMBL" id="CP003811">
    <property type="protein sequence ID" value="AIQ88180.1"/>
    <property type="molecule type" value="Genomic_DNA"/>
</dbReference>
<keyword evidence="3" id="KW-1185">Reference proteome</keyword>
<dbReference type="KEGG" id="mor:MOC_0425"/>
<dbReference type="Gene3D" id="1.20.1290.10">
    <property type="entry name" value="AhpD-like"/>
    <property type="match status" value="1"/>
</dbReference>
<dbReference type="HOGENOM" id="CLU_082760_3_1_5"/>
<dbReference type="Proteomes" id="UP000029492">
    <property type="component" value="Chromosome"/>
</dbReference>
<dbReference type="InterPro" id="IPR029032">
    <property type="entry name" value="AhpD-like"/>
</dbReference>
<dbReference type="SUPFAM" id="SSF69118">
    <property type="entry name" value="AhpD-like"/>
    <property type="match status" value="1"/>
</dbReference>
<protein>
    <submittedName>
        <fullName evidence="2">Protein of unassigned function</fullName>
    </submittedName>
</protein>
<dbReference type="AlphaFoldDB" id="A0A089NNS5"/>
<dbReference type="InterPro" id="IPR003779">
    <property type="entry name" value="CMD-like"/>
</dbReference>